<accession>A0ABR2ZAX5</accession>
<gene>
    <name evidence="1" type="ORF">AAF712_014869</name>
</gene>
<dbReference type="EMBL" id="JBBXMP010000312">
    <property type="protein sequence ID" value="KAL0058453.1"/>
    <property type="molecule type" value="Genomic_DNA"/>
</dbReference>
<evidence type="ECO:0000313" key="1">
    <source>
        <dbReference type="EMBL" id="KAL0058453.1"/>
    </source>
</evidence>
<evidence type="ECO:0000313" key="2">
    <source>
        <dbReference type="Proteomes" id="UP001437256"/>
    </source>
</evidence>
<protein>
    <submittedName>
        <fullName evidence="1">Uncharacterized protein</fullName>
    </submittedName>
</protein>
<organism evidence="1 2">
    <name type="scientific">Marasmius tenuissimus</name>
    <dbReference type="NCBI Taxonomy" id="585030"/>
    <lineage>
        <taxon>Eukaryota</taxon>
        <taxon>Fungi</taxon>
        <taxon>Dikarya</taxon>
        <taxon>Basidiomycota</taxon>
        <taxon>Agaricomycotina</taxon>
        <taxon>Agaricomycetes</taxon>
        <taxon>Agaricomycetidae</taxon>
        <taxon>Agaricales</taxon>
        <taxon>Marasmiineae</taxon>
        <taxon>Marasmiaceae</taxon>
        <taxon>Marasmius</taxon>
    </lineage>
</organism>
<dbReference type="Proteomes" id="UP001437256">
    <property type="component" value="Unassembled WGS sequence"/>
</dbReference>
<keyword evidence="2" id="KW-1185">Reference proteome</keyword>
<reference evidence="1 2" key="1">
    <citation type="submission" date="2024-05" db="EMBL/GenBank/DDBJ databases">
        <title>A draft genome resource for the thread blight pathogen Marasmius tenuissimus strain MS-2.</title>
        <authorList>
            <person name="Yulfo-Soto G.E."/>
            <person name="Baruah I.K."/>
            <person name="Amoako-Attah I."/>
            <person name="Bukari Y."/>
            <person name="Meinhardt L.W."/>
            <person name="Bailey B.A."/>
            <person name="Cohen S.P."/>
        </authorList>
    </citation>
    <scope>NUCLEOTIDE SEQUENCE [LARGE SCALE GENOMIC DNA]</scope>
    <source>
        <strain evidence="1 2">MS-2</strain>
    </source>
</reference>
<comment type="caution">
    <text evidence="1">The sequence shown here is derived from an EMBL/GenBank/DDBJ whole genome shotgun (WGS) entry which is preliminary data.</text>
</comment>
<name>A0ABR2ZAX5_9AGAR</name>
<sequence>MKQLDVRQVWREKHAFNINPLRLLHLRRGGPLICPTQHARSASELAGHSLQNYLDNVVAATRGERAVPVIEPKKVLACGGKSIGGVFPMQISAVCGGINGNLSPFVSFNPKNNLDPNALYHDFRSYTNDSRPNWYYEQMITMRYLARVGFVDNSQRDQECGSFLPVRQRLQRSHLRRYRLHHDFR</sequence>
<proteinExistence type="predicted"/>